<feature type="region of interest" description="Disordered" evidence="1">
    <location>
        <begin position="1"/>
        <end position="100"/>
    </location>
</feature>
<evidence type="ECO:0000313" key="2">
    <source>
        <dbReference type="EMBL" id="CUS20394.1"/>
    </source>
</evidence>
<feature type="compositionally biased region" description="Polar residues" evidence="1">
    <location>
        <begin position="357"/>
        <end position="367"/>
    </location>
</feature>
<feature type="compositionally biased region" description="Basic residues" evidence="1">
    <location>
        <begin position="270"/>
        <end position="285"/>
    </location>
</feature>
<organism evidence="2 3">
    <name type="scientific">Lachancea quebecensis</name>
    <dbReference type="NCBI Taxonomy" id="1654605"/>
    <lineage>
        <taxon>Eukaryota</taxon>
        <taxon>Fungi</taxon>
        <taxon>Dikarya</taxon>
        <taxon>Ascomycota</taxon>
        <taxon>Saccharomycotina</taxon>
        <taxon>Saccharomycetes</taxon>
        <taxon>Saccharomycetales</taxon>
        <taxon>Saccharomycetaceae</taxon>
        <taxon>Lachancea</taxon>
    </lineage>
</organism>
<feature type="compositionally biased region" description="Basic and acidic residues" evidence="1">
    <location>
        <begin position="457"/>
        <end position="466"/>
    </location>
</feature>
<sequence length="600" mass="65437">MIRTPTRTKTLSFAGPQVDFHFPSPESAPNDSLDNYHMSNHHLLNDAVGRNPSQNSSGTSNGVDSAHYSFANISDNTTGGRNVGNAKRSSQVPSWSSGSGSCRRYPITLAPMSNVPALTRPVAPDSADVRTNDTAAFLRRKRSPEDYALHSISTSAYTIPTADNISFQITFGSSDKSHALGSLRRSPSLGRKLPSRRAPGSSSDAPVLDSLPKRAASVRSTKTKLKRSQAVRCKGGLLQFFLQIGARARNRVRRWRLAVRKKLFTYKAKRLAKKNKKQTTSHLKRGNGYVSNIQRSISSASLRSSARKSSDAAPKEPPIAGAHPGPVSNPLETPPKTTRKSLRRSPSSIKRAASILTRANSSGTITQGAAEKNTAGDNIPRTKMVRSGPSLSLSSIVRQPSIVVNNKVIPLASLNEESKDYTIEEEDEDEYVIDTDCMKKSARGYSESSSDSNSGSSRDETYHDTLENPTPDESLQPEEKVSRALDAWNHYLRAVVAQRVLMRLQIRRFQESGGDPECQELIDAIISDYEENSSSHYESDLRSDSTSLTSVSEYEGRISSSVASDASAGISGSIFSARPFQQTMKNSVKRSLTLPVGFRV</sequence>
<feature type="compositionally biased region" description="Polar residues" evidence="1">
    <location>
        <begin position="1"/>
        <end position="11"/>
    </location>
</feature>
<feature type="compositionally biased region" description="Polar residues" evidence="1">
    <location>
        <begin position="71"/>
        <end position="80"/>
    </location>
</feature>
<proteinExistence type="predicted"/>
<dbReference type="OrthoDB" id="4065285at2759"/>
<name>A0A0P1KP13_9SACH</name>
<feature type="compositionally biased region" description="Polar residues" evidence="1">
    <location>
        <begin position="51"/>
        <end position="63"/>
    </location>
</feature>
<dbReference type="AlphaFoldDB" id="A0A0P1KP13"/>
<feature type="region of interest" description="Disordered" evidence="1">
    <location>
        <begin position="441"/>
        <end position="479"/>
    </location>
</feature>
<evidence type="ECO:0000313" key="3">
    <source>
        <dbReference type="Proteomes" id="UP000236544"/>
    </source>
</evidence>
<keyword evidence="3" id="KW-1185">Reference proteome</keyword>
<dbReference type="Proteomes" id="UP000236544">
    <property type="component" value="Unassembled WGS sequence"/>
</dbReference>
<feature type="compositionally biased region" description="Low complexity" evidence="1">
    <location>
        <begin position="295"/>
        <end position="304"/>
    </location>
</feature>
<reference evidence="3" key="1">
    <citation type="submission" date="2015-10" db="EMBL/GenBank/DDBJ databases">
        <authorList>
            <person name="Devillers H."/>
        </authorList>
    </citation>
    <scope>NUCLEOTIDE SEQUENCE [LARGE SCALE GENOMIC DNA]</scope>
</reference>
<feature type="region of interest" description="Disordered" evidence="1">
    <location>
        <begin position="177"/>
        <end position="211"/>
    </location>
</feature>
<dbReference type="EMBL" id="LN890560">
    <property type="protein sequence ID" value="CUS20394.1"/>
    <property type="molecule type" value="Genomic_DNA"/>
</dbReference>
<gene>
    <name evidence="2" type="ORF">LAQU0_S01e05622g</name>
</gene>
<feature type="compositionally biased region" description="Low complexity" evidence="1">
    <location>
        <begin position="89"/>
        <end position="100"/>
    </location>
</feature>
<feature type="region of interest" description="Disordered" evidence="1">
    <location>
        <begin position="270"/>
        <end position="380"/>
    </location>
</feature>
<feature type="compositionally biased region" description="Low complexity" evidence="1">
    <location>
        <begin position="446"/>
        <end position="456"/>
    </location>
</feature>
<accession>A0A0P1KP13</accession>
<evidence type="ECO:0000256" key="1">
    <source>
        <dbReference type="SAM" id="MobiDB-lite"/>
    </source>
</evidence>
<protein>
    <submittedName>
        <fullName evidence="2">LAQU0S01e05622g1_1</fullName>
    </submittedName>
</protein>